<protein>
    <submittedName>
        <fullName evidence="1">42602_t:CDS:1</fullName>
    </submittedName>
</protein>
<proteinExistence type="predicted"/>
<organism evidence="1 2">
    <name type="scientific">Gigaspora margarita</name>
    <dbReference type="NCBI Taxonomy" id="4874"/>
    <lineage>
        <taxon>Eukaryota</taxon>
        <taxon>Fungi</taxon>
        <taxon>Fungi incertae sedis</taxon>
        <taxon>Mucoromycota</taxon>
        <taxon>Glomeromycotina</taxon>
        <taxon>Glomeromycetes</taxon>
        <taxon>Diversisporales</taxon>
        <taxon>Gigasporaceae</taxon>
        <taxon>Gigaspora</taxon>
    </lineage>
</organism>
<dbReference type="Proteomes" id="UP000789901">
    <property type="component" value="Unassembled WGS sequence"/>
</dbReference>
<comment type="caution">
    <text evidence="1">The sequence shown here is derived from an EMBL/GenBank/DDBJ whole genome shotgun (WGS) entry which is preliminary data.</text>
</comment>
<reference evidence="1 2" key="1">
    <citation type="submission" date="2021-06" db="EMBL/GenBank/DDBJ databases">
        <authorList>
            <person name="Kallberg Y."/>
            <person name="Tangrot J."/>
            <person name="Rosling A."/>
        </authorList>
    </citation>
    <scope>NUCLEOTIDE SEQUENCE [LARGE SCALE GENOMIC DNA]</scope>
    <source>
        <strain evidence="1 2">120-4 pot B 10/14</strain>
    </source>
</reference>
<evidence type="ECO:0000313" key="1">
    <source>
        <dbReference type="EMBL" id="CAG8826780.1"/>
    </source>
</evidence>
<dbReference type="EMBL" id="CAJVQB010038899">
    <property type="protein sequence ID" value="CAG8826780.1"/>
    <property type="molecule type" value="Genomic_DNA"/>
</dbReference>
<name>A0ABN7WCU6_GIGMA</name>
<gene>
    <name evidence="1" type="ORF">GMARGA_LOCUS29221</name>
</gene>
<feature type="non-terminal residue" evidence="1">
    <location>
        <position position="259"/>
    </location>
</feature>
<sequence>MFINNNILPEDQVKRENLLITAIIPGPNCPKNFNSFMSPIIDELKKLEGIAGESAAMHMYKHWSRTFYSDKSLNNSETNPQTLSKPIWKNIGYIMEANKKSMPSEFGRSPLNIVQHSNAYKAEDWRLYGMLQPMVRFNQHPYKNLMNNILLQDRFYLHFVSTLYTQISPPQLSKHFQSRQVVWIKDGEEELWAPSLDYTSNNKEFIALSNFYFANLEEPILELNDWGVKYAKFHTREGYMIGSLMSTVAANARDNSCVL</sequence>
<accession>A0ABN7WCU6</accession>
<evidence type="ECO:0000313" key="2">
    <source>
        <dbReference type="Proteomes" id="UP000789901"/>
    </source>
</evidence>
<keyword evidence="2" id="KW-1185">Reference proteome</keyword>